<dbReference type="InterPro" id="IPR007696">
    <property type="entry name" value="DNA_mismatch_repair_MutS_core"/>
</dbReference>
<dbReference type="InterPro" id="IPR036187">
    <property type="entry name" value="DNA_mismatch_repair_MutS_sf"/>
</dbReference>
<dbReference type="PANTHER" id="PTHR48466">
    <property type="entry name" value="OS10G0509000 PROTEIN-RELATED"/>
    <property type="match status" value="1"/>
</dbReference>
<dbReference type="Pfam" id="PF20297">
    <property type="entry name" value="MSSS"/>
    <property type="match status" value="1"/>
</dbReference>
<dbReference type="InterPro" id="IPR002625">
    <property type="entry name" value="Smr_dom"/>
</dbReference>
<evidence type="ECO:0000256" key="3">
    <source>
        <dbReference type="ARBA" id="ARBA00022801"/>
    </source>
</evidence>
<comment type="subunit">
    <text evidence="7">Homodimer. Binds to stalled ribosomes, contacting rRNA.</text>
</comment>
<dbReference type="InterPro" id="IPR027417">
    <property type="entry name" value="P-loop_NTPase"/>
</dbReference>
<evidence type="ECO:0000256" key="5">
    <source>
        <dbReference type="ARBA" id="ARBA00022884"/>
    </source>
</evidence>
<comment type="similarity">
    <text evidence="7">Belongs to the DNA mismatch repair MutS family. MutS2 subfamily.</text>
</comment>
<keyword evidence="6 7" id="KW-0238">DNA-binding</keyword>
<keyword evidence="4 7" id="KW-0067">ATP-binding</keyword>
<feature type="binding site" evidence="7">
    <location>
        <begin position="337"/>
        <end position="344"/>
    </location>
    <ligand>
        <name>ATP</name>
        <dbReference type="ChEBI" id="CHEBI:30616"/>
    </ligand>
</feature>
<dbReference type="SMART" id="SM00533">
    <property type="entry name" value="MUTSd"/>
    <property type="match status" value="1"/>
</dbReference>
<evidence type="ECO:0000256" key="6">
    <source>
        <dbReference type="ARBA" id="ARBA00023125"/>
    </source>
</evidence>
<evidence type="ECO:0000256" key="1">
    <source>
        <dbReference type="ARBA" id="ARBA00022730"/>
    </source>
</evidence>
<dbReference type="EC" id="3.1.-.-" evidence="7"/>
<evidence type="ECO:0000313" key="11">
    <source>
        <dbReference type="Proteomes" id="UP000285288"/>
    </source>
</evidence>
<dbReference type="SMART" id="SM00534">
    <property type="entry name" value="MUTSac"/>
    <property type="match status" value="1"/>
</dbReference>
<dbReference type="PROSITE" id="PS50828">
    <property type="entry name" value="SMR"/>
    <property type="match status" value="1"/>
</dbReference>
<evidence type="ECO:0000259" key="9">
    <source>
        <dbReference type="PROSITE" id="PS50828"/>
    </source>
</evidence>
<dbReference type="InterPro" id="IPR000432">
    <property type="entry name" value="DNA_mismatch_repair_MutS_C"/>
</dbReference>
<dbReference type="GO" id="GO:0030983">
    <property type="term" value="F:mismatched DNA binding"/>
    <property type="evidence" value="ECO:0007669"/>
    <property type="project" value="InterPro"/>
</dbReference>
<dbReference type="EC" id="3.6.4.-" evidence="7"/>
<keyword evidence="1 7" id="KW-0699">rRNA-binding</keyword>
<dbReference type="Pfam" id="PF01713">
    <property type="entry name" value="Smr"/>
    <property type="match status" value="1"/>
</dbReference>
<gene>
    <name evidence="7" type="primary">mutS2</name>
    <name evidence="7" type="synonym">rqcU</name>
    <name evidence="10" type="ORF">DW907_03345</name>
</gene>
<dbReference type="AlphaFoldDB" id="A0A413UEK0"/>
<organism evidence="10 11">
    <name type="scientific">Holdemanella biformis</name>
    <dbReference type="NCBI Taxonomy" id="1735"/>
    <lineage>
        <taxon>Bacteria</taxon>
        <taxon>Bacillati</taxon>
        <taxon>Bacillota</taxon>
        <taxon>Erysipelotrichia</taxon>
        <taxon>Erysipelotrichales</taxon>
        <taxon>Erysipelotrichaceae</taxon>
        <taxon>Holdemanella</taxon>
    </lineage>
</organism>
<comment type="caution">
    <text evidence="10">The sequence shown here is derived from an EMBL/GenBank/DDBJ whole genome shotgun (WGS) entry which is preliminary data.</text>
</comment>
<dbReference type="SUPFAM" id="SSF160443">
    <property type="entry name" value="SMR domain-like"/>
    <property type="match status" value="1"/>
</dbReference>
<evidence type="ECO:0000256" key="8">
    <source>
        <dbReference type="SAM" id="Coils"/>
    </source>
</evidence>
<dbReference type="PIRSF" id="PIRSF005814">
    <property type="entry name" value="MutS_YshD"/>
    <property type="match status" value="1"/>
</dbReference>
<accession>A0A413UEK0</accession>
<dbReference type="EMBL" id="QSGD01000007">
    <property type="protein sequence ID" value="RHB08501.1"/>
    <property type="molecule type" value="Genomic_DNA"/>
</dbReference>
<dbReference type="Gene3D" id="3.30.1370.110">
    <property type="match status" value="1"/>
</dbReference>
<dbReference type="GO" id="GO:0140664">
    <property type="term" value="F:ATP-dependent DNA damage sensor activity"/>
    <property type="evidence" value="ECO:0007669"/>
    <property type="project" value="InterPro"/>
</dbReference>
<sequence length="775" mass="87208">MECFMKRNFRDELNQAIDFSSVLTQICAFSSFSCSKEKILNALPQFNKLEIQEQLNYAKEAIQFEQKGGLLNLSGANDISLPVSKAEKQMTLTSKELISIYHFLTAVKQAKQSLNSSEFIELTNLAQSMDGCTRLMDSIISKIDLTGSVKEDATPALKSMHKALVDTRLALQSKSRQFLKKNSSKLMENMTTTVSGRVVVLVRAQDKNAFGGMIHGQSSSGLAYYVEPSSFVADNNEISSLVIRIEEEKKRICKELSMQVKKHALALTSALETLTIIDVAFTKAKWAIRYDGCIPSLQSRDHSLYLEHAKHPLIDEKKVVCNTYELNDQQACLMISGPNMGGKTVTLKTIGLFVALAHAAFPVLCHKAILPFYQSMYFDIGDHQSIENNLSTFSSHISRLSHICQKSDENSFILLDEIGNGTDPLEGASLAVAILEYLISKKSTIITSTHYSQVKTYGKANEHVLVSSVEFDPETLKPTYKYIPGVSGASYAFHIAREYHLEESILKRADFLKNENEKQTEKELEKLEKLQNDVLKQKERFNALIEDAHRVQKEAYEKEKEIEKRKAELDASYQEQLNEMLEKKKAQAKEILTVLRKQKTGKQHEQIEKMHELDLLNEHVVEDVEEEKKEFKVGDYVKITGLNSHGEIVDIRRNEATVLTNGMKMKVKLSKLEPMHKPQIKKTTYKAHVESVSSRFPLELNLIGMRVEEGIAALDKYLDQAVVKHIKQVRIIHGMGTGALRTAVWKDLKKQPNVSKFTSAGPSEGGLGATIVILK</sequence>
<dbReference type="GO" id="GO:0045910">
    <property type="term" value="P:negative regulation of DNA recombination"/>
    <property type="evidence" value="ECO:0007669"/>
    <property type="project" value="InterPro"/>
</dbReference>
<dbReference type="InterPro" id="IPR046893">
    <property type="entry name" value="MSSS"/>
</dbReference>
<dbReference type="Pfam" id="PF00488">
    <property type="entry name" value="MutS_V"/>
    <property type="match status" value="1"/>
</dbReference>
<protein>
    <recommendedName>
        <fullName evidence="7">Endonuclease MutS2</fullName>
        <ecNumber evidence="7">3.1.-.-</ecNumber>
    </recommendedName>
    <alternativeName>
        <fullName evidence="7">Ribosome-associated protein quality control-upstream factor</fullName>
        <shortName evidence="7">RQC-upstream factor</shortName>
        <shortName evidence="7">RqcU</shortName>
        <ecNumber evidence="7">3.6.4.-</ecNumber>
    </alternativeName>
</protein>
<keyword evidence="7" id="KW-0540">Nuclease</keyword>
<dbReference type="GO" id="GO:0004519">
    <property type="term" value="F:endonuclease activity"/>
    <property type="evidence" value="ECO:0007669"/>
    <property type="project" value="UniProtKB-UniRule"/>
</dbReference>
<dbReference type="HAMAP" id="MF_00092">
    <property type="entry name" value="MutS2"/>
    <property type="match status" value="1"/>
</dbReference>
<dbReference type="Gene3D" id="3.40.50.300">
    <property type="entry name" value="P-loop containing nucleotide triphosphate hydrolases"/>
    <property type="match status" value="1"/>
</dbReference>
<feature type="coiled-coil region" evidence="8">
    <location>
        <begin position="502"/>
        <end position="598"/>
    </location>
</feature>
<dbReference type="InterPro" id="IPR036063">
    <property type="entry name" value="Smr_dom_sf"/>
</dbReference>
<name>A0A413UEK0_9FIRM</name>
<dbReference type="GO" id="GO:0005524">
    <property type="term" value="F:ATP binding"/>
    <property type="evidence" value="ECO:0007669"/>
    <property type="project" value="UniProtKB-UniRule"/>
</dbReference>
<dbReference type="InterPro" id="IPR005747">
    <property type="entry name" value="MutS2"/>
</dbReference>
<dbReference type="Proteomes" id="UP000285288">
    <property type="component" value="Unassembled WGS sequence"/>
</dbReference>
<keyword evidence="8" id="KW-0175">Coiled coil</keyword>
<keyword evidence="5 7" id="KW-0694">RNA-binding</keyword>
<evidence type="ECO:0000256" key="4">
    <source>
        <dbReference type="ARBA" id="ARBA00022840"/>
    </source>
</evidence>
<dbReference type="Gene3D" id="1.10.1420.10">
    <property type="match status" value="2"/>
</dbReference>
<dbReference type="SUPFAM" id="SSF48334">
    <property type="entry name" value="DNA repair protein MutS, domain III"/>
    <property type="match status" value="1"/>
</dbReference>
<dbReference type="SMART" id="SM00463">
    <property type="entry name" value="SMR"/>
    <property type="match status" value="1"/>
</dbReference>
<keyword evidence="3 7" id="KW-0378">Hydrolase</keyword>
<evidence type="ECO:0000256" key="2">
    <source>
        <dbReference type="ARBA" id="ARBA00022741"/>
    </source>
</evidence>
<feature type="domain" description="Smr" evidence="9">
    <location>
        <begin position="700"/>
        <end position="775"/>
    </location>
</feature>
<dbReference type="InterPro" id="IPR045076">
    <property type="entry name" value="MutS"/>
</dbReference>
<dbReference type="GO" id="GO:0016887">
    <property type="term" value="F:ATP hydrolysis activity"/>
    <property type="evidence" value="ECO:0007669"/>
    <property type="project" value="InterPro"/>
</dbReference>
<dbReference type="SUPFAM" id="SSF52540">
    <property type="entry name" value="P-loop containing nucleoside triphosphate hydrolases"/>
    <property type="match status" value="1"/>
</dbReference>
<dbReference type="GO" id="GO:0019843">
    <property type="term" value="F:rRNA binding"/>
    <property type="evidence" value="ECO:0007669"/>
    <property type="project" value="UniProtKB-UniRule"/>
</dbReference>
<proteinExistence type="inferred from homology"/>
<comment type="function">
    <text evidence="7">Acts as a ribosome collision sensor, splitting the ribosome into its 2 subunits. Detects stalled/collided 70S ribosomes which it binds and splits by an ATP-hydrolysis driven conformational change. Acts upstream of the ribosome quality control system (RQC), a ribosome-associated complex that mediates the extraction of incompletely synthesized nascent chains from stalled ribosomes and their subsequent degradation. Probably generates substrates for RQC.</text>
</comment>
<dbReference type="PROSITE" id="PS51257">
    <property type="entry name" value="PROKAR_LIPOPROTEIN"/>
    <property type="match status" value="1"/>
</dbReference>
<dbReference type="PANTHER" id="PTHR48466:SF2">
    <property type="entry name" value="OS10G0509000 PROTEIN"/>
    <property type="match status" value="1"/>
</dbReference>
<dbReference type="GO" id="GO:0072344">
    <property type="term" value="P:rescue of stalled ribosome"/>
    <property type="evidence" value="ECO:0007669"/>
    <property type="project" value="UniProtKB-UniRule"/>
</dbReference>
<dbReference type="NCBIfam" id="TIGR01069">
    <property type="entry name" value="mutS2"/>
    <property type="match status" value="1"/>
</dbReference>
<dbReference type="GO" id="GO:0043023">
    <property type="term" value="F:ribosomal large subunit binding"/>
    <property type="evidence" value="ECO:0007669"/>
    <property type="project" value="UniProtKB-UniRule"/>
</dbReference>
<comment type="function">
    <text evidence="7">Endonuclease that is involved in the suppression of homologous recombination and thus may have a key role in the control of bacterial genetic diversity.</text>
</comment>
<dbReference type="FunFam" id="3.40.50.300:FF:000830">
    <property type="entry name" value="Endonuclease MutS2"/>
    <property type="match status" value="1"/>
</dbReference>
<keyword evidence="7 10" id="KW-0255">Endonuclease</keyword>
<evidence type="ECO:0000256" key="7">
    <source>
        <dbReference type="HAMAP-Rule" id="MF_00092"/>
    </source>
</evidence>
<dbReference type="GO" id="GO:0006298">
    <property type="term" value="P:mismatch repair"/>
    <property type="evidence" value="ECO:0007669"/>
    <property type="project" value="InterPro"/>
</dbReference>
<reference evidence="10 11" key="1">
    <citation type="submission" date="2018-08" db="EMBL/GenBank/DDBJ databases">
        <title>A genome reference for cultivated species of the human gut microbiota.</title>
        <authorList>
            <person name="Zou Y."/>
            <person name="Xue W."/>
            <person name="Luo G."/>
        </authorList>
    </citation>
    <scope>NUCLEOTIDE SEQUENCE [LARGE SCALE GENOMIC DNA]</scope>
    <source>
        <strain evidence="10 11">AM42-13AC</strain>
    </source>
</reference>
<evidence type="ECO:0000313" key="10">
    <source>
        <dbReference type="EMBL" id="RHB08501.1"/>
    </source>
</evidence>
<keyword evidence="2 7" id="KW-0547">Nucleotide-binding</keyword>